<proteinExistence type="predicted"/>
<evidence type="ECO:0000313" key="1">
    <source>
        <dbReference type="EMBL" id="KAF2610335.1"/>
    </source>
</evidence>
<protein>
    <submittedName>
        <fullName evidence="1">Uncharacterized protein</fullName>
    </submittedName>
</protein>
<gene>
    <name evidence="1" type="ORF">F2Q70_00011052</name>
</gene>
<name>A0A8S9LSH7_BRACR</name>
<comment type="caution">
    <text evidence="1">The sequence shown here is derived from an EMBL/GenBank/DDBJ whole genome shotgun (WGS) entry which is preliminary data.</text>
</comment>
<reference evidence="1" key="1">
    <citation type="submission" date="2019-12" db="EMBL/GenBank/DDBJ databases">
        <title>Genome sequencing and annotation of Brassica cretica.</title>
        <authorList>
            <person name="Studholme D.J."/>
            <person name="Sarris P.F."/>
        </authorList>
    </citation>
    <scope>NUCLEOTIDE SEQUENCE</scope>
    <source>
        <strain evidence="1">PFS-102/07</strain>
        <tissue evidence="1">Leaf</tissue>
    </source>
</reference>
<accession>A0A8S9LSH7</accession>
<organism evidence="1">
    <name type="scientific">Brassica cretica</name>
    <name type="common">Mustard</name>
    <dbReference type="NCBI Taxonomy" id="69181"/>
    <lineage>
        <taxon>Eukaryota</taxon>
        <taxon>Viridiplantae</taxon>
        <taxon>Streptophyta</taxon>
        <taxon>Embryophyta</taxon>
        <taxon>Tracheophyta</taxon>
        <taxon>Spermatophyta</taxon>
        <taxon>Magnoliopsida</taxon>
        <taxon>eudicotyledons</taxon>
        <taxon>Gunneridae</taxon>
        <taxon>Pentapetalae</taxon>
        <taxon>rosids</taxon>
        <taxon>malvids</taxon>
        <taxon>Brassicales</taxon>
        <taxon>Brassicaceae</taxon>
        <taxon>Brassiceae</taxon>
        <taxon>Brassica</taxon>
    </lineage>
</organism>
<sequence>MIPTRFHVTTNSSDNLVADINCLLLCAKQDKRELLNFFVGWKMRNNISFHHILKVIHAAIRENQNWNEAMDSENPQEQITGTEGNQTENVNEAMALLMAVRQIKTLRYENVAFISDCKRLIDESNQFFTEETITNMSTSCNSPFTLCLGPSLADVDVLAKEASKN</sequence>
<dbReference type="AlphaFoldDB" id="A0A8S9LSH7"/>
<dbReference type="EMBL" id="QGKY02000089">
    <property type="protein sequence ID" value="KAF2610335.1"/>
    <property type="molecule type" value="Genomic_DNA"/>
</dbReference>